<keyword evidence="6" id="KW-1185">Reference proteome</keyword>
<keyword evidence="2" id="KW-0539">Nucleus</keyword>
<dbReference type="SUPFAM" id="SSF57701">
    <property type="entry name" value="Zn2/Cys6 DNA-binding domain"/>
    <property type="match status" value="1"/>
</dbReference>
<dbReference type="AlphaFoldDB" id="A0AA39P485"/>
<evidence type="ECO:0000259" key="4">
    <source>
        <dbReference type="PROSITE" id="PS50048"/>
    </source>
</evidence>
<feature type="domain" description="Zn(2)-C6 fungal-type" evidence="4">
    <location>
        <begin position="15"/>
        <end position="48"/>
    </location>
</feature>
<gene>
    <name evidence="5" type="ORF">IW261DRAFT_1566194</name>
</gene>
<proteinExistence type="predicted"/>
<accession>A0AA39P485</accession>
<evidence type="ECO:0000313" key="5">
    <source>
        <dbReference type="EMBL" id="KAK0477292.1"/>
    </source>
</evidence>
<protein>
    <submittedName>
        <fullName evidence="5">Fungal-specific transcription factor domain-containing protein</fullName>
    </submittedName>
</protein>
<evidence type="ECO:0000313" key="6">
    <source>
        <dbReference type="Proteomes" id="UP001175227"/>
    </source>
</evidence>
<evidence type="ECO:0000256" key="1">
    <source>
        <dbReference type="ARBA" id="ARBA00022723"/>
    </source>
</evidence>
<dbReference type="CDD" id="cd00067">
    <property type="entry name" value="GAL4"/>
    <property type="match status" value="1"/>
</dbReference>
<dbReference type="InterPro" id="IPR050987">
    <property type="entry name" value="AtrR-like"/>
</dbReference>
<dbReference type="Gene3D" id="4.10.240.10">
    <property type="entry name" value="Zn(2)-C6 fungal-type DNA-binding domain"/>
    <property type="match status" value="1"/>
</dbReference>
<evidence type="ECO:0000256" key="3">
    <source>
        <dbReference type="SAM" id="MobiDB-lite"/>
    </source>
</evidence>
<comment type="caution">
    <text evidence="5">The sequence shown here is derived from an EMBL/GenBank/DDBJ whole genome shotgun (WGS) entry which is preliminary data.</text>
</comment>
<organism evidence="5 6">
    <name type="scientific">Armillaria novae-zelandiae</name>
    <dbReference type="NCBI Taxonomy" id="153914"/>
    <lineage>
        <taxon>Eukaryota</taxon>
        <taxon>Fungi</taxon>
        <taxon>Dikarya</taxon>
        <taxon>Basidiomycota</taxon>
        <taxon>Agaricomycotina</taxon>
        <taxon>Agaricomycetes</taxon>
        <taxon>Agaricomycetidae</taxon>
        <taxon>Agaricales</taxon>
        <taxon>Marasmiineae</taxon>
        <taxon>Physalacriaceae</taxon>
        <taxon>Armillaria</taxon>
    </lineage>
</organism>
<feature type="compositionally biased region" description="Polar residues" evidence="3">
    <location>
        <begin position="643"/>
        <end position="667"/>
    </location>
</feature>
<evidence type="ECO:0000256" key="2">
    <source>
        <dbReference type="ARBA" id="ARBA00023242"/>
    </source>
</evidence>
<dbReference type="InterPro" id="IPR007219">
    <property type="entry name" value="XnlR_reg_dom"/>
</dbReference>
<dbReference type="GO" id="GO:0000981">
    <property type="term" value="F:DNA-binding transcription factor activity, RNA polymerase II-specific"/>
    <property type="evidence" value="ECO:0007669"/>
    <property type="project" value="InterPro"/>
</dbReference>
<sequence length="675" mass="76323">MASQSEEKKRRLPRACDMCKKKKIRCDSDQMPGKRCSNCVTFNLQCTHVEAMNSLGSAKGYVQTLEGRLDKMEEIFKNRVPGFDLDAELREEAEGGSSALQVRRGDQDQDIARLSENVSRTLSIRPDTAFFGMSWCVSYLRCSGGSSSDHSFAVDCISCPPSFSADSNISEGRERPLMNPSFDEENSSGTANLYPMRVNDTVPVYVFPDPDLMQILITLYFTHYNSYLPLLHRPTFEKGLADGEHWSDHLYAGTLLLVCALGARHSNDPRIFSTQLGGSEAGWRYFEQLTSFQTALQDRTSTTLYELQIHCLSVLYLQAVGLWETVATQIGLALRMAQQVGAHVHKNRPPNARDEAWKRAFWVLIFLDVSHACHYGRPVALRYEDFDIGFPLECDDIYWNHPDPARRFRQPADRPSALSFFVCLLKLVNTIAYVKRSIYHTRNPMILMGGQRRPPETEIVLSLDSFLNQWLQSVPEHLRWNPNNQDGLFFNQSAFLHITYHFTRILIHRPYLPAPQSIATCSNAALATLDIVEAQRRRGYIQSMHLVSCVNSTILTMLLILWNGTEDPFRTREIQRVPICMDMLKGLETRLPMAGAFWDVIEELVSRDTSQQSSRRSRQGSRDSAGSSSSQPAFLYPNVRVNPEQQGSSASTPSNYPSRSGHSARASQSHHGRAS</sequence>
<dbReference type="SMART" id="SM00906">
    <property type="entry name" value="Fungal_trans"/>
    <property type="match status" value="1"/>
</dbReference>
<dbReference type="SMART" id="SM00066">
    <property type="entry name" value="GAL4"/>
    <property type="match status" value="1"/>
</dbReference>
<dbReference type="Proteomes" id="UP001175227">
    <property type="component" value="Unassembled WGS sequence"/>
</dbReference>
<keyword evidence="1" id="KW-0479">Metal-binding</keyword>
<dbReference type="PROSITE" id="PS50048">
    <property type="entry name" value="ZN2_CY6_FUNGAL_2"/>
    <property type="match status" value="1"/>
</dbReference>
<dbReference type="GO" id="GO:0008270">
    <property type="term" value="F:zinc ion binding"/>
    <property type="evidence" value="ECO:0007669"/>
    <property type="project" value="InterPro"/>
</dbReference>
<dbReference type="GO" id="GO:0003677">
    <property type="term" value="F:DNA binding"/>
    <property type="evidence" value="ECO:0007669"/>
    <property type="project" value="InterPro"/>
</dbReference>
<dbReference type="CDD" id="cd12148">
    <property type="entry name" value="fungal_TF_MHR"/>
    <property type="match status" value="1"/>
</dbReference>
<dbReference type="Pfam" id="PF04082">
    <property type="entry name" value="Fungal_trans"/>
    <property type="match status" value="1"/>
</dbReference>
<dbReference type="InterPro" id="IPR001138">
    <property type="entry name" value="Zn2Cys6_DnaBD"/>
</dbReference>
<feature type="compositionally biased region" description="Low complexity" evidence="3">
    <location>
        <begin position="622"/>
        <end position="631"/>
    </location>
</feature>
<dbReference type="InterPro" id="IPR036864">
    <property type="entry name" value="Zn2-C6_fun-type_DNA-bd_sf"/>
</dbReference>
<feature type="region of interest" description="Disordered" evidence="3">
    <location>
        <begin position="608"/>
        <end position="675"/>
    </location>
</feature>
<dbReference type="Pfam" id="PF00172">
    <property type="entry name" value="Zn_clus"/>
    <property type="match status" value="1"/>
</dbReference>
<dbReference type="PANTHER" id="PTHR46910">
    <property type="entry name" value="TRANSCRIPTION FACTOR PDR1"/>
    <property type="match status" value="1"/>
</dbReference>
<name>A0AA39P485_9AGAR</name>
<dbReference type="GO" id="GO:0006351">
    <property type="term" value="P:DNA-templated transcription"/>
    <property type="evidence" value="ECO:0007669"/>
    <property type="project" value="InterPro"/>
</dbReference>
<dbReference type="PROSITE" id="PS00463">
    <property type="entry name" value="ZN2_CY6_FUNGAL_1"/>
    <property type="match status" value="1"/>
</dbReference>
<reference evidence="5" key="1">
    <citation type="submission" date="2023-06" db="EMBL/GenBank/DDBJ databases">
        <authorList>
            <consortium name="Lawrence Berkeley National Laboratory"/>
            <person name="Ahrendt S."/>
            <person name="Sahu N."/>
            <person name="Indic B."/>
            <person name="Wong-Bajracharya J."/>
            <person name="Merenyi Z."/>
            <person name="Ke H.-M."/>
            <person name="Monk M."/>
            <person name="Kocsube S."/>
            <person name="Drula E."/>
            <person name="Lipzen A."/>
            <person name="Balint B."/>
            <person name="Henrissat B."/>
            <person name="Andreopoulos B."/>
            <person name="Martin F.M."/>
            <person name="Harder C.B."/>
            <person name="Rigling D."/>
            <person name="Ford K.L."/>
            <person name="Foster G.D."/>
            <person name="Pangilinan J."/>
            <person name="Papanicolaou A."/>
            <person name="Barry K."/>
            <person name="LaButti K."/>
            <person name="Viragh M."/>
            <person name="Koriabine M."/>
            <person name="Yan M."/>
            <person name="Riley R."/>
            <person name="Champramary S."/>
            <person name="Plett K.L."/>
            <person name="Tsai I.J."/>
            <person name="Slot J."/>
            <person name="Sipos G."/>
            <person name="Plett J."/>
            <person name="Nagy L.G."/>
            <person name="Grigoriev I.V."/>
        </authorList>
    </citation>
    <scope>NUCLEOTIDE SEQUENCE</scope>
    <source>
        <strain evidence="5">ICMP 16352</strain>
    </source>
</reference>
<dbReference type="EMBL" id="JAUEPR010000017">
    <property type="protein sequence ID" value="KAK0477292.1"/>
    <property type="molecule type" value="Genomic_DNA"/>
</dbReference>
<dbReference type="PANTHER" id="PTHR46910:SF38">
    <property type="entry name" value="ZN(2)-C6 FUNGAL-TYPE DOMAIN-CONTAINING PROTEIN"/>
    <property type="match status" value="1"/>
</dbReference>